<name>A0A1I5YM46_9BACI</name>
<evidence type="ECO:0000259" key="9">
    <source>
        <dbReference type="Pfam" id="PF02782"/>
    </source>
</evidence>
<dbReference type="SUPFAM" id="SSF53067">
    <property type="entry name" value="Actin-like ATPase domain"/>
    <property type="match status" value="2"/>
</dbReference>
<protein>
    <submittedName>
        <fullName evidence="10">Ribulokinase</fullName>
    </submittedName>
</protein>
<proteinExistence type="inferred from homology"/>
<organism evidence="10 11">
    <name type="scientific">Priestia endophytica DSM 13796</name>
    <dbReference type="NCBI Taxonomy" id="1121089"/>
    <lineage>
        <taxon>Bacteria</taxon>
        <taxon>Bacillati</taxon>
        <taxon>Bacillota</taxon>
        <taxon>Bacilli</taxon>
        <taxon>Bacillales</taxon>
        <taxon>Bacillaceae</taxon>
        <taxon>Priestia</taxon>
    </lineage>
</organism>
<dbReference type="InterPro" id="IPR000577">
    <property type="entry name" value="Carb_kinase_FGGY"/>
</dbReference>
<keyword evidence="6" id="KW-0119">Carbohydrate metabolism</keyword>
<dbReference type="RefSeq" id="WP_061802818.1">
    <property type="nucleotide sequence ID" value="NZ_FOXX01000003.1"/>
</dbReference>
<gene>
    <name evidence="10" type="ORF">SAMN02745910_01420</name>
</gene>
<dbReference type="PANTHER" id="PTHR43435">
    <property type="entry name" value="RIBULOKINASE"/>
    <property type="match status" value="1"/>
</dbReference>
<evidence type="ECO:0000259" key="8">
    <source>
        <dbReference type="Pfam" id="PF00370"/>
    </source>
</evidence>
<keyword evidence="5" id="KW-0054">Arabinose catabolism</keyword>
<keyword evidence="2" id="KW-0547">Nucleotide-binding</keyword>
<evidence type="ECO:0000256" key="2">
    <source>
        <dbReference type="ARBA" id="ARBA00022741"/>
    </source>
</evidence>
<dbReference type="InterPro" id="IPR018485">
    <property type="entry name" value="FGGY_C"/>
</dbReference>
<reference evidence="10 11" key="1">
    <citation type="submission" date="2016-10" db="EMBL/GenBank/DDBJ databases">
        <authorList>
            <person name="Varghese N."/>
            <person name="Submissions S."/>
        </authorList>
    </citation>
    <scope>NUCLEOTIDE SEQUENCE [LARGE SCALE GENOMIC DNA]</scope>
    <source>
        <strain evidence="10 11">DSM 13796</strain>
    </source>
</reference>
<dbReference type="GeneID" id="93710139"/>
<dbReference type="Gene3D" id="3.30.420.40">
    <property type="match status" value="2"/>
</dbReference>
<keyword evidence="11" id="KW-1185">Reference proteome</keyword>
<keyword evidence="3 7" id="KW-0418">Kinase</keyword>
<dbReference type="PROSITE" id="PS00445">
    <property type="entry name" value="FGGY_KINASES_2"/>
    <property type="match status" value="1"/>
</dbReference>
<feature type="domain" description="Carbohydrate kinase FGGY C-terminal" evidence="9">
    <location>
        <begin position="262"/>
        <end position="456"/>
    </location>
</feature>
<dbReference type="Proteomes" id="UP000182762">
    <property type="component" value="Unassembled WGS sequence"/>
</dbReference>
<evidence type="ECO:0000256" key="4">
    <source>
        <dbReference type="ARBA" id="ARBA00022840"/>
    </source>
</evidence>
<dbReference type="InterPro" id="IPR018483">
    <property type="entry name" value="Carb_kinase_FGGY_CS"/>
</dbReference>
<sequence length="526" mass="58481">MKKELVIGIDAGTESVRVGIYDLYGNQVGLGVTGYKTYHPQPGWAEQDPNEWWLALVSSVKKAMNQSRVNKDQIIGLSLDTTCATIVPCKEDGTPLRRALLWMDLRSQKEAQFISSTKDEALKYNGYGKVSPEWMVCKALWLKRNEPHIYESANKIIDFSDWYTYRLTGRYTGSISTTTYRWHYNREEGDVPKSFYESIGLGDIFEKLPQDICALGEHIGGLTQKAAKELGLRIGTPVAQGGVDALNGIIGLGITQPGKLALITGSSHNIYTLTTKPIHAKEILGAFPDAVIPGLRLVEAGQSSSGSTIKWFRTNFCKDLEMLANNKNMSVYDLLNQEAINIPPGSEGLVVLDYWQGNRSPHVDPNVRGLISGLSLKHSRAHIYRAVMEAISYGTDCNIRNFRNNGINVTEVYAAGGATNSNLFLQIHADVSNVTINVPEDNQVACLGSAILASVAGGAYKNIKEATANMVRFKEERIEPNKENHEKYQLYAEQYRKAYPQFHEWIGENTKINQNQSISIQKEILV</sequence>
<comment type="caution">
    <text evidence="10">The sequence shown here is derived from an EMBL/GenBank/DDBJ whole genome shotgun (WGS) entry which is preliminary data.</text>
</comment>
<accession>A0A1I5YM46</accession>
<evidence type="ECO:0000256" key="7">
    <source>
        <dbReference type="RuleBase" id="RU003733"/>
    </source>
</evidence>
<dbReference type="PIRSF" id="PIRSF000538">
    <property type="entry name" value="GlpK"/>
    <property type="match status" value="1"/>
</dbReference>
<keyword evidence="4" id="KW-0067">ATP-binding</keyword>
<dbReference type="InterPro" id="IPR043129">
    <property type="entry name" value="ATPase_NBD"/>
</dbReference>
<feature type="domain" description="Carbohydrate kinase FGGY N-terminal" evidence="8">
    <location>
        <begin position="6"/>
        <end position="251"/>
    </location>
</feature>
<evidence type="ECO:0000256" key="5">
    <source>
        <dbReference type="ARBA" id="ARBA00022935"/>
    </source>
</evidence>
<evidence type="ECO:0000256" key="6">
    <source>
        <dbReference type="ARBA" id="ARBA00023277"/>
    </source>
</evidence>
<keyword evidence="1 7" id="KW-0808">Transferase</keyword>
<evidence type="ECO:0000256" key="1">
    <source>
        <dbReference type="ARBA" id="ARBA00022679"/>
    </source>
</evidence>
<dbReference type="CDD" id="cd07781">
    <property type="entry name" value="ASKHA_NBD_FGGY_L-RBK"/>
    <property type="match status" value="1"/>
</dbReference>
<evidence type="ECO:0000313" key="10">
    <source>
        <dbReference type="EMBL" id="SFQ45354.1"/>
    </source>
</evidence>
<dbReference type="InterPro" id="IPR018484">
    <property type="entry name" value="FGGY_N"/>
</dbReference>
<evidence type="ECO:0000256" key="3">
    <source>
        <dbReference type="ARBA" id="ARBA00022777"/>
    </source>
</evidence>
<evidence type="ECO:0000313" key="11">
    <source>
        <dbReference type="Proteomes" id="UP000182762"/>
    </source>
</evidence>
<comment type="similarity">
    <text evidence="7">Belongs to the FGGY kinase family.</text>
</comment>
<dbReference type="InterPro" id="IPR005929">
    <property type="entry name" value="Ribulokinase"/>
</dbReference>
<dbReference type="Pfam" id="PF02782">
    <property type="entry name" value="FGGY_C"/>
    <property type="match status" value="1"/>
</dbReference>
<dbReference type="EMBL" id="FOXX01000003">
    <property type="protein sequence ID" value="SFQ45354.1"/>
    <property type="molecule type" value="Genomic_DNA"/>
</dbReference>
<dbReference type="PANTHER" id="PTHR43435:SF4">
    <property type="entry name" value="FGGY CARBOHYDRATE KINASE DOMAIN-CONTAINING PROTEIN"/>
    <property type="match status" value="1"/>
</dbReference>
<dbReference type="Pfam" id="PF00370">
    <property type="entry name" value="FGGY_N"/>
    <property type="match status" value="1"/>
</dbReference>